<protein>
    <recommendedName>
        <fullName evidence="15">Tyrosine--tRNA ligase</fullName>
        <ecNumber evidence="15">6.1.1.1</ecNumber>
    </recommendedName>
    <alternativeName>
        <fullName evidence="15">Tyrosyl-tRNA synthetase</fullName>
    </alternativeName>
</protein>
<proteinExistence type="inferred from homology"/>
<evidence type="ECO:0000256" key="12">
    <source>
        <dbReference type="ARBA" id="ARBA00023242"/>
    </source>
</evidence>
<evidence type="ECO:0000256" key="15">
    <source>
        <dbReference type="RuleBase" id="RU361234"/>
    </source>
</evidence>
<keyword evidence="5 14" id="KW-0820">tRNA-binding</keyword>
<evidence type="ECO:0000256" key="5">
    <source>
        <dbReference type="ARBA" id="ARBA00022555"/>
    </source>
</evidence>
<keyword evidence="7 15" id="KW-0547">Nucleotide-binding</keyword>
<dbReference type="InterPro" id="IPR002307">
    <property type="entry name" value="Tyr-tRNA-ligase"/>
</dbReference>
<dbReference type="GO" id="GO:0004831">
    <property type="term" value="F:tyrosine-tRNA ligase activity"/>
    <property type="evidence" value="ECO:0007669"/>
    <property type="project" value="UniProtKB-EC"/>
</dbReference>
<comment type="subcellular location">
    <subcellularLocation>
        <location evidence="2">Cytoplasm</location>
    </subcellularLocation>
    <subcellularLocation>
        <location evidence="1">Nucleus</location>
    </subcellularLocation>
</comment>
<name>A0A6P8H3S1_ACTTE</name>
<keyword evidence="4" id="KW-0963">Cytoplasm</keyword>
<evidence type="ECO:0000256" key="1">
    <source>
        <dbReference type="ARBA" id="ARBA00004123"/>
    </source>
</evidence>
<evidence type="ECO:0000256" key="11">
    <source>
        <dbReference type="ARBA" id="ARBA00023146"/>
    </source>
</evidence>
<dbReference type="KEGG" id="aten:116287683"/>
<dbReference type="AlphaFoldDB" id="A0A6P8H3S1"/>
<sequence length="593" mass="66092">MLKRTGALRSVLRNSYSATRRASKSPRVFQGACSRLKNTFPCSTLSRCFTTKMASAASSMTPEKKYQLISRNLQEIIGEDRLKAILDEEDRHLKLYWGTATTGKPHVAYFVPMTKIADFLHAGCEVTILLADLHAYLDNMKAPWELLAHRVKYYEEIIKSMLESIGVPINKLNFVKGTDYQLNREYILDVFKVTTLATEHDCKKAGAEVVKQVQHPLLSGLLYPCLQALDEEHLGVDAQFGGVDQRKIFTFAEKYLPTLGYKKRIHLMNPMVPGLTGGKMSASDEDSKIDLLDSSSTVKKKVKKAFCEEGNVTENGVLAFAKFVIFPVLQIKNINELVIERAEENGGNLTFTDYESLKSTFEKSELHPLDLKNAVCKVLNELMDPVRKKFELPEFKKLKREAYPKAKKAKTKSGGGGASNSDRAVDPSRLDLRIGKIVSAKKHPDADTLYLEEIDVGEEKPRTVVSGLVAYLTQEELQDRMVVMLCNLKPVNMRGIKSEAMLLAASATKGDQRKVIPLSPPEGCKPGDRVTVEGYDHKKLGEPDEQLNPKKKIFETLKPDLLVSSEGVAQYKGSPLTTTMGKITSLLKNAEIS</sequence>
<evidence type="ECO:0000259" key="17">
    <source>
        <dbReference type="PROSITE" id="PS50886"/>
    </source>
</evidence>
<keyword evidence="11 15" id="KW-0030">Aminoacyl-tRNA synthetase</keyword>
<dbReference type="EC" id="6.1.1.1" evidence="15"/>
<evidence type="ECO:0000256" key="9">
    <source>
        <dbReference type="ARBA" id="ARBA00022884"/>
    </source>
</evidence>
<dbReference type="CDD" id="cd00805">
    <property type="entry name" value="TyrRS_core"/>
    <property type="match status" value="1"/>
</dbReference>
<accession>A0A6P8H3S1</accession>
<comment type="similarity">
    <text evidence="3 15">Belongs to the class-I aminoacyl-tRNA synthetase family.</text>
</comment>
<evidence type="ECO:0000256" key="13">
    <source>
        <dbReference type="ARBA" id="ARBA00048400"/>
    </source>
</evidence>
<keyword evidence="6 15" id="KW-0436">Ligase</keyword>
<dbReference type="OrthoDB" id="197206at2759"/>
<evidence type="ECO:0000256" key="6">
    <source>
        <dbReference type="ARBA" id="ARBA00022598"/>
    </source>
</evidence>
<dbReference type="PANTHER" id="PTHR11586:SF43">
    <property type="entry name" value="TYROSINE--TRNA LIGASE, CYTOPLASMIC"/>
    <property type="match status" value="1"/>
</dbReference>
<evidence type="ECO:0000256" key="8">
    <source>
        <dbReference type="ARBA" id="ARBA00022840"/>
    </source>
</evidence>
<dbReference type="Pfam" id="PF00579">
    <property type="entry name" value="tRNA-synt_1b"/>
    <property type="match status" value="1"/>
</dbReference>
<dbReference type="FunCoup" id="A0A6P8H3S1">
    <property type="interactions" value="1943"/>
</dbReference>
<dbReference type="FunFam" id="3.40.50.620:FF:000040">
    <property type="entry name" value="Tyrosine--tRNA ligase"/>
    <property type="match status" value="1"/>
</dbReference>
<organism evidence="18 19">
    <name type="scientific">Actinia tenebrosa</name>
    <name type="common">Australian red waratah sea anemone</name>
    <dbReference type="NCBI Taxonomy" id="6105"/>
    <lineage>
        <taxon>Eukaryota</taxon>
        <taxon>Metazoa</taxon>
        <taxon>Cnidaria</taxon>
        <taxon>Anthozoa</taxon>
        <taxon>Hexacorallia</taxon>
        <taxon>Actiniaria</taxon>
        <taxon>Actiniidae</taxon>
        <taxon>Actinia</taxon>
    </lineage>
</organism>
<dbReference type="Gene3D" id="3.40.50.620">
    <property type="entry name" value="HUPs"/>
    <property type="match status" value="1"/>
</dbReference>
<dbReference type="NCBIfam" id="TIGR00234">
    <property type="entry name" value="tyrS"/>
    <property type="match status" value="1"/>
</dbReference>
<dbReference type="FunFam" id="2.40.50.140:FF:000047">
    <property type="entry name" value="tyrosine--tRNA ligase, cytoplasmic isoform X2"/>
    <property type="match status" value="1"/>
</dbReference>
<gene>
    <name evidence="19" type="primary">LOC116287683</name>
</gene>
<feature type="region of interest" description="Disordered" evidence="16">
    <location>
        <begin position="405"/>
        <end position="425"/>
    </location>
</feature>
<evidence type="ECO:0000256" key="3">
    <source>
        <dbReference type="ARBA" id="ARBA00005594"/>
    </source>
</evidence>
<dbReference type="InParanoid" id="A0A6P8H3S1"/>
<dbReference type="GO" id="GO:0005737">
    <property type="term" value="C:cytoplasm"/>
    <property type="evidence" value="ECO:0007669"/>
    <property type="project" value="UniProtKB-SubCell"/>
</dbReference>
<keyword evidence="12" id="KW-0539">Nucleus</keyword>
<dbReference type="GO" id="GO:0000049">
    <property type="term" value="F:tRNA binding"/>
    <property type="evidence" value="ECO:0007669"/>
    <property type="project" value="UniProtKB-UniRule"/>
</dbReference>
<evidence type="ECO:0000256" key="7">
    <source>
        <dbReference type="ARBA" id="ARBA00022741"/>
    </source>
</evidence>
<evidence type="ECO:0000256" key="14">
    <source>
        <dbReference type="PROSITE-ProRule" id="PRU00209"/>
    </source>
</evidence>
<evidence type="ECO:0000256" key="4">
    <source>
        <dbReference type="ARBA" id="ARBA00022490"/>
    </source>
</evidence>
<keyword evidence="8 15" id="KW-0067">ATP-binding</keyword>
<dbReference type="InterPro" id="IPR014729">
    <property type="entry name" value="Rossmann-like_a/b/a_fold"/>
</dbReference>
<dbReference type="GeneID" id="116287683"/>
<keyword evidence="18" id="KW-1185">Reference proteome</keyword>
<dbReference type="RefSeq" id="XP_031550223.1">
    <property type="nucleotide sequence ID" value="XM_031694363.1"/>
</dbReference>
<dbReference type="GO" id="GO:0006950">
    <property type="term" value="P:response to stress"/>
    <property type="evidence" value="ECO:0007669"/>
    <property type="project" value="UniProtKB-ARBA"/>
</dbReference>
<feature type="domain" description="TRNA-binding" evidence="17">
    <location>
        <begin position="426"/>
        <end position="531"/>
    </location>
</feature>
<evidence type="ECO:0000256" key="10">
    <source>
        <dbReference type="ARBA" id="ARBA00022917"/>
    </source>
</evidence>
<dbReference type="Gene3D" id="2.40.50.140">
    <property type="entry name" value="Nucleic acid-binding proteins"/>
    <property type="match status" value="1"/>
</dbReference>
<keyword evidence="10 15" id="KW-0648">Protein biosynthesis</keyword>
<reference evidence="19" key="1">
    <citation type="submission" date="2025-08" db="UniProtKB">
        <authorList>
            <consortium name="RefSeq"/>
        </authorList>
    </citation>
    <scope>IDENTIFICATION</scope>
</reference>
<comment type="catalytic activity">
    <reaction evidence="13">
        <text>tRNA(Tyr) + L-tyrosine + ATP = L-tyrosyl-tRNA(Tyr) + AMP + diphosphate + H(+)</text>
        <dbReference type="Rhea" id="RHEA:10220"/>
        <dbReference type="Rhea" id="RHEA-COMP:9706"/>
        <dbReference type="Rhea" id="RHEA-COMP:9707"/>
        <dbReference type="ChEBI" id="CHEBI:15378"/>
        <dbReference type="ChEBI" id="CHEBI:30616"/>
        <dbReference type="ChEBI" id="CHEBI:33019"/>
        <dbReference type="ChEBI" id="CHEBI:58315"/>
        <dbReference type="ChEBI" id="CHEBI:78442"/>
        <dbReference type="ChEBI" id="CHEBI:78536"/>
        <dbReference type="ChEBI" id="CHEBI:456215"/>
        <dbReference type="EC" id="6.1.1.1"/>
    </reaction>
    <physiologicalReaction direction="left-to-right" evidence="13">
        <dbReference type="Rhea" id="RHEA:10221"/>
    </physiologicalReaction>
</comment>
<dbReference type="GO" id="GO:0005634">
    <property type="term" value="C:nucleus"/>
    <property type="evidence" value="ECO:0007669"/>
    <property type="project" value="UniProtKB-SubCell"/>
</dbReference>
<dbReference type="Pfam" id="PF01588">
    <property type="entry name" value="tRNA_bind"/>
    <property type="match status" value="1"/>
</dbReference>
<evidence type="ECO:0000313" key="18">
    <source>
        <dbReference type="Proteomes" id="UP000515163"/>
    </source>
</evidence>
<keyword evidence="9 14" id="KW-0694">RNA-binding</keyword>
<evidence type="ECO:0000256" key="2">
    <source>
        <dbReference type="ARBA" id="ARBA00004496"/>
    </source>
</evidence>
<dbReference type="PROSITE" id="PS50886">
    <property type="entry name" value="TRBD"/>
    <property type="match status" value="1"/>
</dbReference>
<dbReference type="PRINTS" id="PR01040">
    <property type="entry name" value="TRNASYNTHTYR"/>
</dbReference>
<dbReference type="Proteomes" id="UP000515163">
    <property type="component" value="Unplaced"/>
</dbReference>
<dbReference type="InterPro" id="IPR002547">
    <property type="entry name" value="tRNA-bd_dom"/>
</dbReference>
<dbReference type="SUPFAM" id="SSF52374">
    <property type="entry name" value="Nucleotidylyl transferase"/>
    <property type="match status" value="1"/>
</dbReference>
<dbReference type="InterPro" id="IPR012340">
    <property type="entry name" value="NA-bd_OB-fold"/>
</dbReference>
<evidence type="ECO:0000256" key="16">
    <source>
        <dbReference type="SAM" id="MobiDB-lite"/>
    </source>
</evidence>
<dbReference type="GO" id="GO:0005524">
    <property type="term" value="F:ATP binding"/>
    <property type="evidence" value="ECO:0007669"/>
    <property type="project" value="UniProtKB-KW"/>
</dbReference>
<dbReference type="NCBIfam" id="NF006330">
    <property type="entry name" value="PRK08560.1"/>
    <property type="match status" value="1"/>
</dbReference>
<dbReference type="InterPro" id="IPR002305">
    <property type="entry name" value="aa-tRNA-synth_Ic"/>
</dbReference>
<dbReference type="GO" id="GO:0006437">
    <property type="term" value="P:tyrosyl-tRNA aminoacylation"/>
    <property type="evidence" value="ECO:0007669"/>
    <property type="project" value="InterPro"/>
</dbReference>
<dbReference type="SUPFAM" id="SSF50249">
    <property type="entry name" value="Nucleic acid-binding proteins"/>
    <property type="match status" value="1"/>
</dbReference>
<dbReference type="InterPro" id="IPR051270">
    <property type="entry name" value="Tyrosine-tRNA_ligase_regulator"/>
</dbReference>
<evidence type="ECO:0000313" key="19">
    <source>
        <dbReference type="RefSeq" id="XP_031550223.1"/>
    </source>
</evidence>
<dbReference type="FunFam" id="1.10.240.10:FF:000004">
    <property type="entry name" value="Tyrosine--tRNA ligase"/>
    <property type="match status" value="1"/>
</dbReference>
<dbReference type="Gene3D" id="1.10.240.10">
    <property type="entry name" value="Tyrosyl-Transfer RNA Synthetase"/>
    <property type="match status" value="1"/>
</dbReference>
<dbReference type="CDD" id="cd02799">
    <property type="entry name" value="tRNA_bind_EMAP-II_like"/>
    <property type="match status" value="1"/>
</dbReference>
<dbReference type="PANTHER" id="PTHR11586">
    <property type="entry name" value="TRNA-AMINOACYLATION COFACTOR ARC1 FAMILY MEMBER"/>
    <property type="match status" value="1"/>
</dbReference>